<keyword evidence="2" id="KW-1185">Reference proteome</keyword>
<accession>A0A2A6CMP1</accession>
<dbReference type="AlphaFoldDB" id="A0A2A6CMP1"/>
<name>A0A2A6CMP1_PRIPA</name>
<dbReference type="SUPFAM" id="SSF56112">
    <property type="entry name" value="Protein kinase-like (PK-like)"/>
    <property type="match status" value="1"/>
</dbReference>
<protein>
    <submittedName>
        <fullName evidence="1">G protein-coupled receptor</fullName>
    </submittedName>
</protein>
<dbReference type="InterPro" id="IPR015897">
    <property type="entry name" value="CHK_kinase-like"/>
</dbReference>
<dbReference type="Proteomes" id="UP000005239">
    <property type="component" value="Unassembled WGS sequence"/>
</dbReference>
<dbReference type="Gene3D" id="3.90.1200.10">
    <property type="match status" value="1"/>
</dbReference>
<sequence length="1005" mass="113411">MPTASDHLHIAILSVLDGAAIVANVVLVCSILTRTDFVVYSMTFWPELIRAVNQAEGSIGIAFNVYTIILLWKKKFALNARAYRISITISSIHAILMSLIVPIFASASHVFHYDKFIIVMYGAVASSPWFFQQLAVFYSFFCAYTIWEMVPASSILQYLSVTRSSLSMPLRLLAAYGVCMLTMGWTTQHCFFFYQSSDFDQIVIKVHNLSTSEYFIAFGGTFHSTQEHPNSVLRLALEGIMPSYLVSYLVFGTCIVKIHKALNFGVRLSQKTLRMQRKFFLMMMLQTLLPLLIFAFPLSLFIYSLVVGSALDLYTIAISISVWSIPSVQAIVHLSFVVNDNAASSKEVASLSHCQTAQHCFFFYKSPEFDEIVVKVHNLSSSENFIAFGALFQSTEEHAIVHLSFVVNDNAPSSKESASVACMAQPANQRFRFNLYDIALREELRLTEKQRLKALNYFESKWRQDAYIDVLPTTIFVPREVAESKLGIKRSVIIAGIDPEYIHVYDAPRFRSRKFVKKPEYDDSYFKPFVNVTKDDLKVVTPKEDNNVKHPRDPTFPVLVASYTSIPFHRAHSAQYAPFRFIVTTFVWKMNALEATQFRPAPTMSIRKASTGILGTHVTWEEFEANLTKALNTTARFGPAKSATDIGEGNGFASRCGLIACDWQGEGAEKLPKRVVLKMGSALALVAMCEVLPPEQNMFKDATPEIWDMVMNGMKAMHNLECDTYDFMEQFGEGHAFPKRYYAREFNEENVNAGQICMEFIEDAKMMNFFEKATVEQMKQIARALGKIQAHSLLHEVVSEALKTKDKYLFMLGPTVERVEALLGEYYGANLPSSIHHQLGLTPVLVNGDMRTENILVDSKTGDLRALIDWQCSHLGVGVEDLLRISFFAQTTEDRRASANELIEEMYAAFVDNLDTAPAPFTFEQLKEVYELLLPHCALFFATGLGVLMPAAKAQPGVSDEEKQRRYEVVVDKARGVLEDIVTYHEKNKQSKANVVWKSKWPIAN</sequence>
<dbReference type="InterPro" id="IPR019422">
    <property type="entry name" value="7TM_GPCR_serpentine_rcpt_Srh"/>
</dbReference>
<dbReference type="InterPro" id="IPR011009">
    <property type="entry name" value="Kinase-like_dom_sf"/>
</dbReference>
<dbReference type="InterPro" id="IPR052961">
    <property type="entry name" value="Oxido-Kinase-like_Enzymes"/>
</dbReference>
<evidence type="ECO:0000313" key="2">
    <source>
        <dbReference type="Proteomes" id="UP000005239"/>
    </source>
</evidence>
<dbReference type="PANTHER" id="PTHR23020:SF8">
    <property type="entry name" value="CHK KINASE-LIKE DOMAIN-CONTAINING PROTEIN"/>
    <property type="match status" value="1"/>
</dbReference>
<dbReference type="Pfam" id="PF07914">
    <property type="entry name" value="DUF1679"/>
    <property type="match status" value="2"/>
</dbReference>
<gene>
    <name evidence="1" type="primary">WBGene00110020</name>
</gene>
<dbReference type="EnsemblMetazoa" id="PPA20466.1">
    <property type="protein sequence ID" value="PPA20466.1"/>
    <property type="gene ID" value="WBGene00110020"/>
</dbReference>
<reference evidence="2" key="1">
    <citation type="journal article" date="2008" name="Nat. Genet.">
        <title>The Pristionchus pacificus genome provides a unique perspective on nematode lifestyle and parasitism.</title>
        <authorList>
            <person name="Dieterich C."/>
            <person name="Clifton S.W."/>
            <person name="Schuster L.N."/>
            <person name="Chinwalla A."/>
            <person name="Delehaunty K."/>
            <person name="Dinkelacker I."/>
            <person name="Fulton L."/>
            <person name="Fulton R."/>
            <person name="Godfrey J."/>
            <person name="Minx P."/>
            <person name="Mitreva M."/>
            <person name="Roeseler W."/>
            <person name="Tian H."/>
            <person name="Witte H."/>
            <person name="Yang S.P."/>
            <person name="Wilson R.K."/>
            <person name="Sommer R.J."/>
        </authorList>
    </citation>
    <scope>NUCLEOTIDE SEQUENCE [LARGE SCALE GENOMIC DNA]</scope>
    <source>
        <strain evidence="2">PS312</strain>
    </source>
</reference>
<dbReference type="InterPro" id="IPR012877">
    <property type="entry name" value="Dhs-27"/>
</dbReference>
<proteinExistence type="predicted"/>
<reference evidence="1" key="2">
    <citation type="submission" date="2022-06" db="UniProtKB">
        <authorList>
            <consortium name="EnsemblMetazoa"/>
        </authorList>
    </citation>
    <scope>IDENTIFICATION</scope>
    <source>
        <strain evidence="1">PS312</strain>
    </source>
</reference>
<evidence type="ECO:0000313" key="1">
    <source>
        <dbReference type="EnsemblMetazoa" id="PPA20466.1"/>
    </source>
</evidence>
<dbReference type="SMART" id="SM00587">
    <property type="entry name" value="CHK"/>
    <property type="match status" value="1"/>
</dbReference>
<accession>A0A8R1UEK1</accession>
<dbReference type="Pfam" id="PF10318">
    <property type="entry name" value="7TM_GPCR_Srh"/>
    <property type="match status" value="1"/>
</dbReference>
<dbReference type="PANTHER" id="PTHR23020">
    <property type="entry name" value="UNCHARACTERIZED NUCLEAR HORMONE RECEPTOR-RELATED"/>
    <property type="match status" value="1"/>
</dbReference>
<organism evidence="1 2">
    <name type="scientific">Pristionchus pacificus</name>
    <name type="common">Parasitic nematode worm</name>
    <dbReference type="NCBI Taxonomy" id="54126"/>
    <lineage>
        <taxon>Eukaryota</taxon>
        <taxon>Metazoa</taxon>
        <taxon>Ecdysozoa</taxon>
        <taxon>Nematoda</taxon>
        <taxon>Chromadorea</taxon>
        <taxon>Rhabditida</taxon>
        <taxon>Rhabditina</taxon>
        <taxon>Diplogasteromorpha</taxon>
        <taxon>Diplogasteroidea</taxon>
        <taxon>Neodiplogasteridae</taxon>
        <taxon>Pristionchus</taxon>
    </lineage>
</organism>